<accession>A0A146JWP9</accession>
<feature type="non-terminal residue" evidence="1">
    <location>
        <position position="354"/>
    </location>
</feature>
<protein>
    <submittedName>
        <fullName evidence="1">Uncharacterized protein</fullName>
    </submittedName>
</protein>
<gene>
    <name evidence="1" type="ORF">TPC1_31483</name>
</gene>
<name>A0A146JWP9_9EUKA</name>
<proteinExistence type="predicted"/>
<feature type="non-terminal residue" evidence="1">
    <location>
        <position position="1"/>
    </location>
</feature>
<dbReference type="EMBL" id="GDID01007584">
    <property type="protein sequence ID" value="JAP89022.1"/>
    <property type="molecule type" value="Transcribed_RNA"/>
</dbReference>
<dbReference type="AlphaFoldDB" id="A0A146JWP9"/>
<evidence type="ECO:0000313" key="1">
    <source>
        <dbReference type="EMBL" id="JAP89022.1"/>
    </source>
</evidence>
<organism evidence="1">
    <name type="scientific">Trepomonas sp. PC1</name>
    <dbReference type="NCBI Taxonomy" id="1076344"/>
    <lineage>
        <taxon>Eukaryota</taxon>
        <taxon>Metamonada</taxon>
        <taxon>Diplomonadida</taxon>
        <taxon>Hexamitidae</taxon>
        <taxon>Hexamitinae</taxon>
        <taxon>Trepomonas</taxon>
    </lineage>
</organism>
<sequence>FESSDLHFPPIQLQSFAVSTKYCDRVLYMNCKQNFFKRINHKYLFQYNESYRKYFDIDWKIFENLCEYYPDYNIQIEWDSNNDLHQSLNQLGFYLYFKQLTSYLLQQNLQFEAFVIIADDLAQAQRLQKFIQSILDEREVQFQLIGSPNVYEINQMKVYDRFLDLSQCDTKEAIQEEIERIYSFELLKNNQFAVIPTIQQSEAFKVSELDSAFLYENVSNQKFPQHKFHVETQILRSNKPFVVVFPENVVFAFACLLKMEVYAENFYFLVKKDQIRRFSIGKLEKYSLESLNRGIKAENAKGIDKNDPVFGLEGGPKQKFTQISAEDLGKAAYAVHQAMSLVEGGTGLEGGPKQ</sequence>
<reference evidence="1" key="1">
    <citation type="submission" date="2015-07" db="EMBL/GenBank/DDBJ databases">
        <title>Adaptation to a free-living lifestyle via gene acquisitions in the diplomonad Trepomonas sp. PC1.</title>
        <authorList>
            <person name="Xu F."/>
            <person name="Jerlstrom-Hultqvist J."/>
            <person name="Kolisko M."/>
            <person name="Simpson A.G.B."/>
            <person name="Roger A.J."/>
            <person name="Svard S.G."/>
            <person name="Andersson J.O."/>
        </authorList>
    </citation>
    <scope>NUCLEOTIDE SEQUENCE</scope>
    <source>
        <strain evidence="1">PC1</strain>
    </source>
</reference>